<evidence type="ECO:0000256" key="2">
    <source>
        <dbReference type="ARBA" id="ARBA00022603"/>
    </source>
</evidence>
<name>A0A1Q2HWJ7_9CORY</name>
<reference evidence="6 7" key="1">
    <citation type="submission" date="2016-12" db="EMBL/GenBank/DDBJ databases">
        <authorList>
            <person name="Song W.-J."/>
            <person name="Kurnit D.M."/>
        </authorList>
    </citation>
    <scope>NUCLEOTIDE SEQUENCE [LARGE SCALE GENOMIC DNA]</scope>
    <source>
        <strain evidence="6 7">DSM 30827</strain>
    </source>
</reference>
<dbReference type="EC" id="2.1.1.-" evidence="6"/>
<dbReference type="CDD" id="cd02440">
    <property type="entry name" value="AdoMet_MTases"/>
    <property type="match status" value="1"/>
</dbReference>
<dbReference type="InterPro" id="IPR051052">
    <property type="entry name" value="Diverse_substrate_MTase"/>
</dbReference>
<keyword evidence="3 6" id="KW-0808">Transferase</keyword>
<keyword evidence="2 6" id="KW-0489">Methyltransferase</keyword>
<protein>
    <submittedName>
        <fullName evidence="6">Putative methyltransferase YcgJ</fullName>
        <ecNumber evidence="6">2.1.1.-</ecNumber>
    </submittedName>
</protein>
<feature type="domain" description="Methyltransferase type 11" evidence="5">
    <location>
        <begin position="66"/>
        <end position="155"/>
    </location>
</feature>
<dbReference type="InterPro" id="IPR013216">
    <property type="entry name" value="Methyltransf_11"/>
</dbReference>
<feature type="region of interest" description="Disordered" evidence="4">
    <location>
        <begin position="1"/>
        <end position="23"/>
    </location>
</feature>
<accession>A0A1Q2HWJ7</accession>
<dbReference type="PANTHER" id="PTHR44942:SF4">
    <property type="entry name" value="METHYLTRANSFERASE TYPE 11 DOMAIN-CONTAINING PROTEIN"/>
    <property type="match status" value="1"/>
</dbReference>
<comment type="similarity">
    <text evidence="1">Belongs to the methyltransferase superfamily.</text>
</comment>
<feature type="compositionally biased region" description="Basic and acidic residues" evidence="4">
    <location>
        <begin position="1"/>
        <end position="10"/>
    </location>
</feature>
<dbReference type="EMBL" id="CP019688">
    <property type="protein sequence ID" value="AQQ15202.1"/>
    <property type="molecule type" value="Genomic_DNA"/>
</dbReference>
<dbReference type="GO" id="GO:0032259">
    <property type="term" value="P:methylation"/>
    <property type="evidence" value="ECO:0007669"/>
    <property type="project" value="UniProtKB-KW"/>
</dbReference>
<evidence type="ECO:0000313" key="6">
    <source>
        <dbReference type="EMBL" id="AQQ15202.1"/>
    </source>
</evidence>
<evidence type="ECO:0000256" key="4">
    <source>
        <dbReference type="SAM" id="MobiDB-lite"/>
    </source>
</evidence>
<dbReference type="AlphaFoldDB" id="A0A1Q2HWJ7"/>
<dbReference type="RefSeq" id="WP_095659921.1">
    <property type="nucleotide sequence ID" value="NZ_CP019688.1"/>
</dbReference>
<dbReference type="SUPFAM" id="SSF53335">
    <property type="entry name" value="S-adenosyl-L-methionine-dependent methyltransferases"/>
    <property type="match status" value="1"/>
</dbReference>
<dbReference type="InterPro" id="IPR029063">
    <property type="entry name" value="SAM-dependent_MTases_sf"/>
</dbReference>
<gene>
    <name evidence="6" type="primary">ycgJ</name>
    <name evidence="6" type="ORF">CGLAU_06190</name>
</gene>
<keyword evidence="7" id="KW-1185">Reference proteome</keyword>
<dbReference type="Gene3D" id="3.40.50.150">
    <property type="entry name" value="Vaccinia Virus protein VP39"/>
    <property type="match status" value="1"/>
</dbReference>
<evidence type="ECO:0000313" key="7">
    <source>
        <dbReference type="Proteomes" id="UP000217209"/>
    </source>
</evidence>
<dbReference type="PANTHER" id="PTHR44942">
    <property type="entry name" value="METHYLTRANSF_11 DOMAIN-CONTAINING PROTEIN"/>
    <property type="match status" value="1"/>
</dbReference>
<dbReference type="Pfam" id="PF08241">
    <property type="entry name" value="Methyltransf_11"/>
    <property type="match status" value="1"/>
</dbReference>
<evidence type="ECO:0000256" key="1">
    <source>
        <dbReference type="ARBA" id="ARBA00008361"/>
    </source>
</evidence>
<sequence length="266" mass="29503">MSDQPADRPAPRNFKPSAKDAPGFRDDAARAFSAGAFASGCREYNDVRPSYPSQVAAMISSAQRVLDVGAGTGKLTATLVAPGRQVVALDPSADMARVCSQQVPQAQVMLGTAEELPLIDASFDAYTCAQTWHWVDVAKASREADRVLAPGGKLLLCWNTLDVTHPWVLRLSRISHSGDVHREGFYPEVASPWRLADELRMKWIQPATTDDLFALARTRSYWLRASEATRAKVTANLRWYLFERLGFESGQLLPLPYRTDAFVYER</sequence>
<dbReference type="Proteomes" id="UP000217209">
    <property type="component" value="Chromosome"/>
</dbReference>
<proteinExistence type="inferred from homology"/>
<evidence type="ECO:0000259" key="5">
    <source>
        <dbReference type="Pfam" id="PF08241"/>
    </source>
</evidence>
<evidence type="ECO:0000256" key="3">
    <source>
        <dbReference type="ARBA" id="ARBA00022679"/>
    </source>
</evidence>
<dbReference type="KEGG" id="cgv:CGLAU_06190"/>
<dbReference type="OrthoDB" id="9797252at2"/>
<dbReference type="GO" id="GO:0008757">
    <property type="term" value="F:S-adenosylmethionine-dependent methyltransferase activity"/>
    <property type="evidence" value="ECO:0007669"/>
    <property type="project" value="InterPro"/>
</dbReference>
<organism evidence="6 7">
    <name type="scientific">Corynebacterium glaucum</name>
    <dbReference type="NCBI Taxonomy" id="187491"/>
    <lineage>
        <taxon>Bacteria</taxon>
        <taxon>Bacillati</taxon>
        <taxon>Actinomycetota</taxon>
        <taxon>Actinomycetes</taxon>
        <taxon>Mycobacteriales</taxon>
        <taxon>Corynebacteriaceae</taxon>
        <taxon>Corynebacterium</taxon>
    </lineage>
</organism>